<accession>A0A4Q7N546</accession>
<evidence type="ECO:0000259" key="3">
    <source>
        <dbReference type="PROSITE" id="PS50930"/>
    </source>
</evidence>
<dbReference type="Gene3D" id="3.40.50.2300">
    <property type="match status" value="1"/>
</dbReference>
<sequence length="248" mass="28636">MLKAIIIDDEPDNVKLLALQLRRYCPEVDIVATSTQSRDGLAKVQEYRPDIVFLDIEMPVMNGFELLEAVGNLNFHVIFVTAYNQFAVKAFRFSALDYLLKPIDTQELKDAVQKAGTQPLPHARQIELLKKQLHNGPKYLPEKIALPYQNGVSFTELANILYCEAKDNYTIFHVKDGKQHIAAKTLRTIQEILEERNFLRVHRQYLVNLDQIIKYVKGESAYLVMSDQKNIPVSRSQKDKLMERFGWL</sequence>
<dbReference type="SMART" id="SM00448">
    <property type="entry name" value="REC"/>
    <property type="match status" value="1"/>
</dbReference>
<dbReference type="InterPro" id="IPR007492">
    <property type="entry name" value="LytTR_DNA-bd_dom"/>
</dbReference>
<dbReference type="AlphaFoldDB" id="A0A4Q7N546"/>
<dbReference type="PANTHER" id="PTHR37299:SF1">
    <property type="entry name" value="STAGE 0 SPORULATION PROTEIN A HOMOLOG"/>
    <property type="match status" value="1"/>
</dbReference>
<keyword evidence="5" id="KW-1185">Reference proteome</keyword>
<dbReference type="PANTHER" id="PTHR37299">
    <property type="entry name" value="TRANSCRIPTIONAL REGULATOR-RELATED"/>
    <property type="match status" value="1"/>
</dbReference>
<dbReference type="EMBL" id="SGXA01000001">
    <property type="protein sequence ID" value="RZS76139.1"/>
    <property type="molecule type" value="Genomic_DNA"/>
</dbReference>
<dbReference type="GO" id="GO:0000156">
    <property type="term" value="F:phosphorelay response regulator activity"/>
    <property type="evidence" value="ECO:0007669"/>
    <property type="project" value="InterPro"/>
</dbReference>
<comment type="caution">
    <text evidence="4">The sequence shown here is derived from an EMBL/GenBank/DDBJ whole genome shotgun (WGS) entry which is preliminary data.</text>
</comment>
<dbReference type="InterPro" id="IPR046947">
    <property type="entry name" value="LytR-like"/>
</dbReference>
<feature type="modified residue" description="4-aspartylphosphate" evidence="1">
    <location>
        <position position="55"/>
    </location>
</feature>
<dbReference type="RefSeq" id="WP_207234220.1">
    <property type="nucleotide sequence ID" value="NZ_CP042431.1"/>
</dbReference>
<dbReference type="SMART" id="SM00850">
    <property type="entry name" value="LytTR"/>
    <property type="match status" value="1"/>
</dbReference>
<gene>
    <name evidence="4" type="ORF">EV199_2018</name>
</gene>
<protein>
    <submittedName>
        <fullName evidence="4">LytTR family two component transcriptional regulator</fullName>
    </submittedName>
</protein>
<dbReference type="InterPro" id="IPR001789">
    <property type="entry name" value="Sig_transdc_resp-reg_receiver"/>
</dbReference>
<dbReference type="PROSITE" id="PS50930">
    <property type="entry name" value="HTH_LYTTR"/>
    <property type="match status" value="1"/>
</dbReference>
<proteinExistence type="predicted"/>
<evidence type="ECO:0000256" key="1">
    <source>
        <dbReference type="PROSITE-ProRule" id="PRU00169"/>
    </source>
</evidence>
<keyword evidence="1" id="KW-0597">Phosphoprotein</keyword>
<evidence type="ECO:0000313" key="5">
    <source>
        <dbReference type="Proteomes" id="UP000293874"/>
    </source>
</evidence>
<dbReference type="InterPro" id="IPR011006">
    <property type="entry name" value="CheY-like_superfamily"/>
</dbReference>
<feature type="domain" description="HTH LytTR-type" evidence="3">
    <location>
        <begin position="144"/>
        <end position="247"/>
    </location>
</feature>
<dbReference type="PROSITE" id="PS50110">
    <property type="entry name" value="RESPONSE_REGULATORY"/>
    <property type="match status" value="1"/>
</dbReference>
<dbReference type="Pfam" id="PF04397">
    <property type="entry name" value="LytTR"/>
    <property type="match status" value="1"/>
</dbReference>
<feature type="domain" description="Response regulatory" evidence="2">
    <location>
        <begin position="3"/>
        <end position="116"/>
    </location>
</feature>
<evidence type="ECO:0000259" key="2">
    <source>
        <dbReference type="PROSITE" id="PS50110"/>
    </source>
</evidence>
<evidence type="ECO:0000313" key="4">
    <source>
        <dbReference type="EMBL" id="RZS76139.1"/>
    </source>
</evidence>
<reference evidence="4 5" key="1">
    <citation type="submission" date="2019-02" db="EMBL/GenBank/DDBJ databases">
        <title>Genomic Encyclopedia of Type Strains, Phase IV (KMG-IV): sequencing the most valuable type-strain genomes for metagenomic binning, comparative biology and taxonomic classification.</title>
        <authorList>
            <person name="Goeker M."/>
        </authorList>
    </citation>
    <scope>NUCLEOTIDE SEQUENCE [LARGE SCALE GENOMIC DNA]</scope>
    <source>
        <strain evidence="4 5">DSM 18116</strain>
    </source>
</reference>
<dbReference type="SUPFAM" id="SSF52172">
    <property type="entry name" value="CheY-like"/>
    <property type="match status" value="1"/>
</dbReference>
<dbReference type="GO" id="GO:0003677">
    <property type="term" value="F:DNA binding"/>
    <property type="evidence" value="ECO:0007669"/>
    <property type="project" value="InterPro"/>
</dbReference>
<name>A0A4Q7N546_9BACT</name>
<organism evidence="4 5">
    <name type="scientific">Pseudobacter ginsenosidimutans</name>
    <dbReference type="NCBI Taxonomy" id="661488"/>
    <lineage>
        <taxon>Bacteria</taxon>
        <taxon>Pseudomonadati</taxon>
        <taxon>Bacteroidota</taxon>
        <taxon>Chitinophagia</taxon>
        <taxon>Chitinophagales</taxon>
        <taxon>Chitinophagaceae</taxon>
        <taxon>Pseudobacter</taxon>
    </lineage>
</organism>
<dbReference type="Pfam" id="PF00072">
    <property type="entry name" value="Response_reg"/>
    <property type="match status" value="1"/>
</dbReference>
<dbReference type="Proteomes" id="UP000293874">
    <property type="component" value="Unassembled WGS sequence"/>
</dbReference>
<dbReference type="Gene3D" id="2.40.50.1020">
    <property type="entry name" value="LytTr DNA-binding domain"/>
    <property type="match status" value="1"/>
</dbReference>